<dbReference type="OrthoDB" id="27237at2759"/>
<comment type="caution">
    <text evidence="2">The sequence shown here is derived from an EMBL/GenBank/DDBJ whole genome shotgun (WGS) entry which is preliminary data.</text>
</comment>
<dbReference type="GO" id="GO:0005634">
    <property type="term" value="C:nucleus"/>
    <property type="evidence" value="ECO:0007669"/>
    <property type="project" value="TreeGrafter"/>
</dbReference>
<evidence type="ECO:0000313" key="3">
    <source>
        <dbReference type="Proteomes" id="UP000235965"/>
    </source>
</evidence>
<protein>
    <submittedName>
        <fullName evidence="2">Protein ecdysoneless</fullName>
    </submittedName>
</protein>
<dbReference type="EMBL" id="NEVH01002708">
    <property type="protein sequence ID" value="PNF41449.1"/>
    <property type="molecule type" value="Genomic_DNA"/>
</dbReference>
<feature type="compositionally biased region" description="Basic residues" evidence="1">
    <location>
        <begin position="492"/>
        <end position="502"/>
    </location>
</feature>
<dbReference type="Proteomes" id="UP000235965">
    <property type="component" value="Unassembled WGS sequence"/>
</dbReference>
<gene>
    <name evidence="2" type="ORF">B7P43_G13786</name>
</gene>
<dbReference type="PANTHER" id="PTHR13060">
    <property type="entry name" value="SGT1 PROTEIN HSGT1 SUPPRESSOR OF GCR2"/>
    <property type="match status" value="1"/>
</dbReference>
<feature type="region of interest" description="Disordered" evidence="1">
    <location>
        <begin position="475"/>
        <end position="528"/>
    </location>
</feature>
<dbReference type="STRING" id="105785.A0A2J7RKY0"/>
<feature type="compositionally biased region" description="Polar residues" evidence="1">
    <location>
        <begin position="516"/>
        <end position="526"/>
    </location>
</feature>
<organism evidence="2 3">
    <name type="scientific">Cryptotermes secundus</name>
    <dbReference type="NCBI Taxonomy" id="105785"/>
    <lineage>
        <taxon>Eukaryota</taxon>
        <taxon>Metazoa</taxon>
        <taxon>Ecdysozoa</taxon>
        <taxon>Arthropoda</taxon>
        <taxon>Hexapoda</taxon>
        <taxon>Insecta</taxon>
        <taxon>Pterygota</taxon>
        <taxon>Neoptera</taxon>
        <taxon>Polyneoptera</taxon>
        <taxon>Dictyoptera</taxon>
        <taxon>Blattodea</taxon>
        <taxon>Blattoidea</taxon>
        <taxon>Termitoidae</taxon>
        <taxon>Kalotermitidae</taxon>
        <taxon>Cryptotermitinae</taxon>
        <taxon>Cryptotermes</taxon>
    </lineage>
</organism>
<sequence>MDGILESMREEDFVEYYLFPVETEDTINANEERQQDVKVALSNVESVVRKYSQNYIWHKDSFSVTAPLLSLSSVENGRGPLPQHLYGSLHYGDDIEDEWFVVFLLLQLTKEINGLVARVTDSDGEFLLIEAAEYLPEWANPQTCEQRVYLYQGAVHIIPMEQGNGEDRHLLSVADAVSQVRKQPQKTIASLAVQKALQVRVEGYPGKIAELLHRTNAYVPVGVAALLKEKPNLISAAVLAFCNRDPIDMKACQAMRYFPPESRVMTSVVFTKCLYAMITYHTFNPDQRTGWNMPPPDSTDFKAHSLGVKLACGFEILVAQAKPTSQGDMQTQNPVDLGGDRGWHQYLNSLKKTGYFKDLLEGSKDYQSLLTKAEEYYINHRDLLHCDPSIGQEIFTLLNSIEYDVEEFKKAERNLPPPDDEKWLELCPKDLDAMLEQQYGPKKFVETNSNSNPSEFSAQLNKFLHYLSEVDGAEYPCGDQETSNTAETPPVRPKRGIKKGKGKGVTFATEVKNSEEGTSSPGSGNRISFDPEAFSCTVQNILDFVIPEDSWDLESEGSGMSSYEDEMEMDLNQLKPGKGKKGGEPESEMKQYMDQMDRELASSTIGQSFEKVASTKVKRPASSAVSEEGDNFEDIEAFEPVDIDMNALKNILESYQSQMGGAGPAINMLGPLGIRLQPGPKPGNS</sequence>
<dbReference type="InParanoid" id="A0A2J7RKY0"/>
<dbReference type="Pfam" id="PF07093">
    <property type="entry name" value="SGT1"/>
    <property type="match status" value="1"/>
</dbReference>
<accession>A0A2J7RKY0</accession>
<dbReference type="InterPro" id="IPR010770">
    <property type="entry name" value="Ecd"/>
</dbReference>
<evidence type="ECO:0000313" key="2">
    <source>
        <dbReference type="EMBL" id="PNF41449.1"/>
    </source>
</evidence>
<keyword evidence="3" id="KW-1185">Reference proteome</keyword>
<name>A0A2J7RKY0_9NEOP</name>
<proteinExistence type="predicted"/>
<evidence type="ECO:0000256" key="1">
    <source>
        <dbReference type="SAM" id="MobiDB-lite"/>
    </source>
</evidence>
<dbReference type="AlphaFoldDB" id="A0A2J7RKY0"/>
<dbReference type="PANTHER" id="PTHR13060:SF0">
    <property type="entry name" value="PROTEIN ECDYSONELESS HOMOLOG"/>
    <property type="match status" value="1"/>
</dbReference>
<dbReference type="FunCoup" id="A0A2J7RKY0">
    <property type="interactions" value="2383"/>
</dbReference>
<reference evidence="2 3" key="1">
    <citation type="submission" date="2017-12" db="EMBL/GenBank/DDBJ databases">
        <title>Hemimetabolous genomes reveal molecular basis of termite eusociality.</title>
        <authorList>
            <person name="Harrison M.C."/>
            <person name="Jongepier E."/>
            <person name="Robertson H.M."/>
            <person name="Arning N."/>
            <person name="Bitard-Feildel T."/>
            <person name="Chao H."/>
            <person name="Childers C.P."/>
            <person name="Dinh H."/>
            <person name="Doddapaneni H."/>
            <person name="Dugan S."/>
            <person name="Gowin J."/>
            <person name="Greiner C."/>
            <person name="Han Y."/>
            <person name="Hu H."/>
            <person name="Hughes D.S.T."/>
            <person name="Huylmans A.-K."/>
            <person name="Kemena C."/>
            <person name="Kremer L.P.M."/>
            <person name="Lee S.L."/>
            <person name="Lopez-Ezquerra A."/>
            <person name="Mallet L."/>
            <person name="Monroy-Kuhn J.M."/>
            <person name="Moser A."/>
            <person name="Murali S.C."/>
            <person name="Muzny D.M."/>
            <person name="Otani S."/>
            <person name="Piulachs M.-D."/>
            <person name="Poelchau M."/>
            <person name="Qu J."/>
            <person name="Schaub F."/>
            <person name="Wada-Katsumata A."/>
            <person name="Worley K.C."/>
            <person name="Xie Q."/>
            <person name="Ylla G."/>
            <person name="Poulsen M."/>
            <person name="Gibbs R.A."/>
            <person name="Schal C."/>
            <person name="Richards S."/>
            <person name="Belles X."/>
            <person name="Korb J."/>
            <person name="Bornberg-Bauer E."/>
        </authorList>
    </citation>
    <scope>NUCLEOTIDE SEQUENCE [LARGE SCALE GENOMIC DNA]</scope>
    <source>
        <tissue evidence="2">Whole body</tissue>
    </source>
</reference>